<keyword evidence="2" id="KW-1185">Reference proteome</keyword>
<sequence>MEVQARGQSYNLFDSERGCWELARSFPNVGKLSLPVSCLIPFKSLLSLVFLCPRLRFLQVGIDTASPLDVLGATAISFPNKLQTISVGDTSIVANHFLLAHSLIISFPSLAHIISPSPTWGYVNDLIRFVRSLDVAKPPDKIISPKLSQSLRSRMVQDLADCRLPEELRFQ</sequence>
<evidence type="ECO:0000313" key="1">
    <source>
        <dbReference type="EMBL" id="TFK63680.1"/>
    </source>
</evidence>
<accession>A0ACD3AE27</accession>
<organism evidence="1 2">
    <name type="scientific">Pluteus cervinus</name>
    <dbReference type="NCBI Taxonomy" id="181527"/>
    <lineage>
        <taxon>Eukaryota</taxon>
        <taxon>Fungi</taxon>
        <taxon>Dikarya</taxon>
        <taxon>Basidiomycota</taxon>
        <taxon>Agaricomycotina</taxon>
        <taxon>Agaricomycetes</taxon>
        <taxon>Agaricomycetidae</taxon>
        <taxon>Agaricales</taxon>
        <taxon>Pluteineae</taxon>
        <taxon>Pluteaceae</taxon>
        <taxon>Pluteus</taxon>
    </lineage>
</organism>
<evidence type="ECO:0000313" key="2">
    <source>
        <dbReference type="Proteomes" id="UP000308600"/>
    </source>
</evidence>
<dbReference type="EMBL" id="ML208510">
    <property type="protein sequence ID" value="TFK63680.1"/>
    <property type="molecule type" value="Genomic_DNA"/>
</dbReference>
<protein>
    <submittedName>
        <fullName evidence="1">Uncharacterized protein</fullName>
    </submittedName>
</protein>
<reference evidence="1 2" key="1">
    <citation type="journal article" date="2019" name="Nat. Ecol. Evol.">
        <title>Megaphylogeny resolves global patterns of mushroom evolution.</title>
        <authorList>
            <person name="Varga T."/>
            <person name="Krizsan K."/>
            <person name="Foldi C."/>
            <person name="Dima B."/>
            <person name="Sanchez-Garcia M."/>
            <person name="Sanchez-Ramirez S."/>
            <person name="Szollosi G.J."/>
            <person name="Szarkandi J.G."/>
            <person name="Papp V."/>
            <person name="Albert L."/>
            <person name="Andreopoulos W."/>
            <person name="Angelini C."/>
            <person name="Antonin V."/>
            <person name="Barry K.W."/>
            <person name="Bougher N.L."/>
            <person name="Buchanan P."/>
            <person name="Buyck B."/>
            <person name="Bense V."/>
            <person name="Catcheside P."/>
            <person name="Chovatia M."/>
            <person name="Cooper J."/>
            <person name="Damon W."/>
            <person name="Desjardin D."/>
            <person name="Finy P."/>
            <person name="Geml J."/>
            <person name="Haridas S."/>
            <person name="Hughes K."/>
            <person name="Justo A."/>
            <person name="Karasinski D."/>
            <person name="Kautmanova I."/>
            <person name="Kiss B."/>
            <person name="Kocsube S."/>
            <person name="Kotiranta H."/>
            <person name="LaButti K.M."/>
            <person name="Lechner B.E."/>
            <person name="Liimatainen K."/>
            <person name="Lipzen A."/>
            <person name="Lukacs Z."/>
            <person name="Mihaltcheva S."/>
            <person name="Morgado L.N."/>
            <person name="Niskanen T."/>
            <person name="Noordeloos M.E."/>
            <person name="Ohm R.A."/>
            <person name="Ortiz-Santana B."/>
            <person name="Ovrebo C."/>
            <person name="Racz N."/>
            <person name="Riley R."/>
            <person name="Savchenko A."/>
            <person name="Shiryaev A."/>
            <person name="Soop K."/>
            <person name="Spirin V."/>
            <person name="Szebenyi C."/>
            <person name="Tomsovsky M."/>
            <person name="Tulloss R.E."/>
            <person name="Uehling J."/>
            <person name="Grigoriev I.V."/>
            <person name="Vagvolgyi C."/>
            <person name="Papp T."/>
            <person name="Martin F.M."/>
            <person name="Miettinen O."/>
            <person name="Hibbett D.S."/>
            <person name="Nagy L.G."/>
        </authorList>
    </citation>
    <scope>NUCLEOTIDE SEQUENCE [LARGE SCALE GENOMIC DNA]</scope>
    <source>
        <strain evidence="1 2">NL-1719</strain>
    </source>
</reference>
<dbReference type="Proteomes" id="UP000308600">
    <property type="component" value="Unassembled WGS sequence"/>
</dbReference>
<gene>
    <name evidence="1" type="ORF">BDN72DRAFT_306111</name>
</gene>
<proteinExistence type="predicted"/>
<name>A0ACD3AE27_9AGAR</name>